<name>A0A0D2DKY4_9EURO</name>
<accession>A0A0D2DKY4</accession>
<dbReference type="InterPro" id="IPR019465">
    <property type="entry name" value="Cog5"/>
</dbReference>
<feature type="region of interest" description="Disordered" evidence="6">
    <location>
        <begin position="351"/>
        <end position="376"/>
    </location>
</feature>
<dbReference type="GO" id="GO:0017119">
    <property type="term" value="C:Golgi transport complex"/>
    <property type="evidence" value="ECO:0007669"/>
    <property type="project" value="InterPro"/>
</dbReference>
<feature type="coiled-coil region" evidence="5">
    <location>
        <begin position="87"/>
        <end position="114"/>
    </location>
</feature>
<dbReference type="AlphaFoldDB" id="A0A0D2DKY4"/>
<dbReference type="InterPro" id="IPR048485">
    <property type="entry name" value="COG5_helical"/>
</dbReference>
<dbReference type="Pfam" id="PF20649">
    <property type="entry name" value="COG5_C"/>
    <property type="match status" value="1"/>
</dbReference>
<evidence type="ECO:0000256" key="3">
    <source>
        <dbReference type="ARBA" id="ARBA00023034"/>
    </source>
</evidence>
<evidence type="ECO:0000256" key="6">
    <source>
        <dbReference type="SAM" id="MobiDB-lite"/>
    </source>
</evidence>
<evidence type="ECO:0000313" key="9">
    <source>
        <dbReference type="EMBL" id="KIW43638.1"/>
    </source>
</evidence>
<dbReference type="VEuPathDB" id="FungiDB:PV06_04722"/>
<reference evidence="9 10" key="1">
    <citation type="submission" date="2015-01" db="EMBL/GenBank/DDBJ databases">
        <title>The Genome Sequence of Exophiala oligosperma CBS72588.</title>
        <authorList>
            <consortium name="The Broad Institute Genomics Platform"/>
            <person name="Cuomo C."/>
            <person name="de Hoog S."/>
            <person name="Gorbushina A."/>
            <person name="Stielow B."/>
            <person name="Teixiera M."/>
            <person name="Abouelleil A."/>
            <person name="Chapman S.B."/>
            <person name="Priest M."/>
            <person name="Young S.K."/>
            <person name="Wortman J."/>
            <person name="Nusbaum C."/>
            <person name="Birren B."/>
        </authorList>
    </citation>
    <scope>NUCLEOTIDE SEQUENCE [LARGE SCALE GENOMIC DNA]</scope>
    <source>
        <strain evidence="9 10">CBS 72588</strain>
    </source>
</reference>
<dbReference type="HOGENOM" id="CLU_030042_0_0_1"/>
<evidence type="ECO:0000313" key="10">
    <source>
        <dbReference type="Proteomes" id="UP000053342"/>
    </source>
</evidence>
<evidence type="ECO:0000256" key="4">
    <source>
        <dbReference type="ARBA" id="ARBA00023136"/>
    </source>
</evidence>
<organism evidence="9 10">
    <name type="scientific">Exophiala oligosperma</name>
    <dbReference type="NCBI Taxonomy" id="215243"/>
    <lineage>
        <taxon>Eukaryota</taxon>
        <taxon>Fungi</taxon>
        <taxon>Dikarya</taxon>
        <taxon>Ascomycota</taxon>
        <taxon>Pezizomycotina</taxon>
        <taxon>Eurotiomycetes</taxon>
        <taxon>Chaetothyriomycetidae</taxon>
        <taxon>Chaetothyriales</taxon>
        <taxon>Herpotrichiellaceae</taxon>
        <taxon>Exophiala</taxon>
    </lineage>
</organism>
<dbReference type="OrthoDB" id="18786at2759"/>
<dbReference type="GO" id="GO:0000139">
    <property type="term" value="C:Golgi membrane"/>
    <property type="evidence" value="ECO:0007669"/>
    <property type="project" value="UniProtKB-SubCell"/>
</dbReference>
<dbReference type="STRING" id="215243.A0A0D2DKY4"/>
<evidence type="ECO:0000256" key="5">
    <source>
        <dbReference type="SAM" id="Coils"/>
    </source>
</evidence>
<gene>
    <name evidence="9" type="ORF">PV06_04722</name>
</gene>
<keyword evidence="10" id="KW-1185">Reference proteome</keyword>
<feature type="domain" description="Conserved oligomeric Golgi complex subunit 5 N-terminal" evidence="7">
    <location>
        <begin position="24"/>
        <end position="151"/>
    </location>
</feature>
<dbReference type="Pfam" id="PF10392">
    <property type="entry name" value="COG5_N"/>
    <property type="match status" value="1"/>
</dbReference>
<keyword evidence="3" id="KW-0333">Golgi apparatus</keyword>
<evidence type="ECO:0000256" key="2">
    <source>
        <dbReference type="ARBA" id="ARBA00020974"/>
    </source>
</evidence>
<feature type="compositionally biased region" description="Acidic residues" evidence="6">
    <location>
        <begin position="360"/>
        <end position="371"/>
    </location>
</feature>
<keyword evidence="5" id="KW-0175">Coiled coil</keyword>
<dbReference type="PANTHER" id="PTHR13228:SF3">
    <property type="entry name" value="CONSERVED OLIGOMERIC GOLGI COMPLEX SUBUNIT 5"/>
    <property type="match status" value="1"/>
</dbReference>
<comment type="subcellular location">
    <subcellularLocation>
        <location evidence="1">Golgi apparatus membrane</location>
        <topology evidence="1">Peripheral membrane protein</topology>
    </subcellularLocation>
</comment>
<protein>
    <recommendedName>
        <fullName evidence="2">Conserved oligomeric Golgi complex subunit 5</fullName>
    </recommendedName>
</protein>
<sequence length="487" mass="52992">MAAQGPGGSGGTTSTYIDLDYITSNDFSPHQHANNLVLATNNPSDPTIDLTTPLSRVLFDLQEIDSHIHTLTSRSALDILTYTSAQNAAAQRILGRVEEERKRLNESYARLEKEILVRHQRAVDAKVTAQRSLEAIRLGRVVQRILGLARQFEIILADSGLNTHGKQGKEDHGSLVRASLSILAFRDAMSGADGPDLARINIVKTLRGKVFEDGEAKILDFARRVVREFSMSTLSSIHAAGGAAPGPTFREAEHSRARFSSATHILYLLSPAPRIDGEKMTKKDFEPEYLLRALQSYLQTAITSSSAAIGRALGQLPMLDRALLEASARCQNVVALEVLLRGIVPPEHPLLQVEEKASIEEDDSGDDDEDDSATHSNASGEETFLALLLNALDTASLPSYFWRSLASSLSSRVSEILNRGGVSARTLKSQRETVRAEIRECVLRGSRMPKSVVLGDARATAIGEEPVGNWEREAAVMVQSVVGLLGR</sequence>
<dbReference type="EMBL" id="KN847335">
    <property type="protein sequence ID" value="KIW43638.1"/>
    <property type="molecule type" value="Genomic_DNA"/>
</dbReference>
<dbReference type="Proteomes" id="UP000053342">
    <property type="component" value="Unassembled WGS sequence"/>
</dbReference>
<dbReference type="RefSeq" id="XP_016263854.1">
    <property type="nucleotide sequence ID" value="XM_016405648.1"/>
</dbReference>
<dbReference type="GO" id="GO:0006891">
    <property type="term" value="P:intra-Golgi vesicle-mediated transport"/>
    <property type="evidence" value="ECO:0007669"/>
    <property type="project" value="InterPro"/>
</dbReference>
<proteinExistence type="predicted"/>
<dbReference type="PANTHER" id="PTHR13228">
    <property type="entry name" value="CONSERVED OLIGOMERIC GOLGI COMPLEX COMPONENT 5"/>
    <property type="match status" value="1"/>
</dbReference>
<feature type="domain" description="Conserved oligomeric Golgi complex subunit 5 helical" evidence="8">
    <location>
        <begin position="223"/>
        <end position="434"/>
    </location>
</feature>
<dbReference type="InterPro" id="IPR049176">
    <property type="entry name" value="COG5_N"/>
</dbReference>
<evidence type="ECO:0000256" key="1">
    <source>
        <dbReference type="ARBA" id="ARBA00004395"/>
    </source>
</evidence>
<evidence type="ECO:0000259" key="7">
    <source>
        <dbReference type="Pfam" id="PF10392"/>
    </source>
</evidence>
<dbReference type="GeneID" id="27356796"/>
<evidence type="ECO:0000259" key="8">
    <source>
        <dbReference type="Pfam" id="PF20649"/>
    </source>
</evidence>
<keyword evidence="4" id="KW-0472">Membrane</keyword>